<dbReference type="InterPro" id="IPR036390">
    <property type="entry name" value="WH_DNA-bd_sf"/>
</dbReference>
<gene>
    <name evidence="7" type="ORF">DWZ46_01360</name>
</gene>
<dbReference type="GO" id="GO:0003700">
    <property type="term" value="F:DNA-binding transcription factor activity"/>
    <property type="evidence" value="ECO:0007669"/>
    <property type="project" value="InterPro"/>
</dbReference>
<dbReference type="Gene3D" id="1.10.10.10">
    <property type="entry name" value="Winged helix-like DNA-binding domain superfamily/Winged helix DNA-binding domain"/>
    <property type="match status" value="1"/>
</dbReference>
<feature type="domain" description="HTH gntR-type" evidence="6">
    <location>
        <begin position="14"/>
        <end position="82"/>
    </location>
</feature>
<dbReference type="Pfam" id="PF00155">
    <property type="entry name" value="Aminotran_1_2"/>
    <property type="match status" value="1"/>
</dbReference>
<dbReference type="Gene3D" id="3.40.640.10">
    <property type="entry name" value="Type I PLP-dependent aspartate aminotransferase-like (Major domain)"/>
    <property type="match status" value="1"/>
</dbReference>
<comment type="caution">
    <text evidence="7">The sequence shown here is derived from an EMBL/GenBank/DDBJ whole genome shotgun (WGS) entry which is preliminary data.</text>
</comment>
<dbReference type="CDD" id="cd00609">
    <property type="entry name" value="AAT_like"/>
    <property type="match status" value="1"/>
</dbReference>
<organism evidence="7 8">
    <name type="scientific">Faecalibacterium prausnitzii</name>
    <dbReference type="NCBI Taxonomy" id="853"/>
    <lineage>
        <taxon>Bacteria</taxon>
        <taxon>Bacillati</taxon>
        <taxon>Bacillota</taxon>
        <taxon>Clostridia</taxon>
        <taxon>Eubacteriales</taxon>
        <taxon>Oscillospiraceae</taxon>
        <taxon>Faecalibacterium</taxon>
    </lineage>
</organism>
<evidence type="ECO:0000313" key="7">
    <source>
        <dbReference type="EMBL" id="RGB93874.1"/>
    </source>
</evidence>
<dbReference type="InterPro" id="IPR004839">
    <property type="entry name" value="Aminotransferase_I/II_large"/>
</dbReference>
<keyword evidence="5" id="KW-0804">Transcription</keyword>
<evidence type="ECO:0000256" key="3">
    <source>
        <dbReference type="ARBA" id="ARBA00023015"/>
    </source>
</evidence>
<dbReference type="PANTHER" id="PTHR46577:SF1">
    <property type="entry name" value="HTH-TYPE TRANSCRIPTIONAL REGULATORY PROTEIN GABR"/>
    <property type="match status" value="1"/>
</dbReference>
<dbReference type="SUPFAM" id="SSF53383">
    <property type="entry name" value="PLP-dependent transferases"/>
    <property type="match status" value="1"/>
</dbReference>
<dbReference type="Pfam" id="PF00392">
    <property type="entry name" value="GntR"/>
    <property type="match status" value="1"/>
</dbReference>
<dbReference type="InterPro" id="IPR000524">
    <property type="entry name" value="Tscrpt_reg_HTH_GntR"/>
</dbReference>
<proteinExistence type="inferred from homology"/>
<keyword evidence="4" id="KW-0238">DNA-binding</keyword>
<dbReference type="SUPFAM" id="SSF46785">
    <property type="entry name" value="Winged helix' DNA-binding domain"/>
    <property type="match status" value="1"/>
</dbReference>
<evidence type="ECO:0000256" key="4">
    <source>
        <dbReference type="ARBA" id="ARBA00023125"/>
    </source>
</evidence>
<dbReference type="PANTHER" id="PTHR46577">
    <property type="entry name" value="HTH-TYPE TRANSCRIPTIONAL REGULATORY PROTEIN GABR"/>
    <property type="match status" value="1"/>
</dbReference>
<reference evidence="7 8" key="1">
    <citation type="submission" date="2018-08" db="EMBL/GenBank/DDBJ databases">
        <title>A genome reference for cultivated species of the human gut microbiota.</title>
        <authorList>
            <person name="Zou Y."/>
            <person name="Xue W."/>
            <person name="Luo G."/>
        </authorList>
    </citation>
    <scope>NUCLEOTIDE SEQUENCE [LARGE SCALE GENOMIC DNA]</scope>
    <source>
        <strain evidence="7 8">AF32-8AC</strain>
    </source>
</reference>
<evidence type="ECO:0000256" key="2">
    <source>
        <dbReference type="ARBA" id="ARBA00022898"/>
    </source>
</evidence>
<evidence type="ECO:0000259" key="6">
    <source>
        <dbReference type="PROSITE" id="PS50949"/>
    </source>
</evidence>
<protein>
    <submittedName>
        <fullName evidence="7">PLP-dependent aminotransferase family protein</fullName>
    </submittedName>
</protein>
<dbReference type="GO" id="GO:0003677">
    <property type="term" value="F:DNA binding"/>
    <property type="evidence" value="ECO:0007669"/>
    <property type="project" value="UniProtKB-KW"/>
</dbReference>
<dbReference type="InterPro" id="IPR015424">
    <property type="entry name" value="PyrdxlP-dep_Trfase"/>
</dbReference>
<dbReference type="InterPro" id="IPR015421">
    <property type="entry name" value="PyrdxlP-dep_Trfase_major"/>
</dbReference>
<comment type="similarity">
    <text evidence="1">In the C-terminal section; belongs to the class-I pyridoxal-phosphate-dependent aminotransferase family.</text>
</comment>
<evidence type="ECO:0000256" key="1">
    <source>
        <dbReference type="ARBA" id="ARBA00005384"/>
    </source>
</evidence>
<keyword evidence="2" id="KW-0663">Pyridoxal phosphate</keyword>
<keyword evidence="3" id="KW-0805">Transcription regulation</keyword>
<dbReference type="Proteomes" id="UP000260991">
    <property type="component" value="Unassembled WGS sequence"/>
</dbReference>
<evidence type="ECO:0000256" key="5">
    <source>
        <dbReference type="ARBA" id="ARBA00023163"/>
    </source>
</evidence>
<evidence type="ECO:0000313" key="8">
    <source>
        <dbReference type="Proteomes" id="UP000260991"/>
    </source>
</evidence>
<dbReference type="InterPro" id="IPR036388">
    <property type="entry name" value="WH-like_DNA-bd_sf"/>
</dbReference>
<dbReference type="GO" id="GO:0030170">
    <property type="term" value="F:pyridoxal phosphate binding"/>
    <property type="evidence" value="ECO:0007669"/>
    <property type="project" value="InterPro"/>
</dbReference>
<keyword evidence="7" id="KW-0808">Transferase</keyword>
<name>A0A3E2UCC9_9FIRM</name>
<sequence length="477" mass="51862">MVHLTTALDAASGVPLYEQLYRSLAAEMRTGAISAGTRMPGKRRLAAELSVSVNTVDAAYQMLAAEGYLEARERSGFYVQEYLALPERTESAAPPQPEAAPAPEQPVRYDLSTRGVDPELFPFRTWARLQKELLYSSPELLTHGDAQGDLSLRQALAEYLEEYRGVRCGPHQLVVGAGLEYLLGLLAPLLPGPAAVENPGYPRARQVLENNGVSCCCLPVDEDGLSIRALSESGAAVCYVTPSHQFPTGVTMPAGRRAELLHWAARRPGQRYIIEDDYDSEFRFDTRPLPSLQGMAGADGPVVYLSTCSRSLAPSIRIAYMVLPEQLLPAWHAKYALYSGTVSRFEQQTLARFITGGYFTRHLARERVAYKARRDALTKALREAFAPEELHLTGLHTGLHLLAELRDPPPDDALRAAAEAEGVRLSLLSDYDLTGGGAALGGTLVLGYGSLADESCASVGETLKRVCTAAWESSVRV</sequence>
<dbReference type="PROSITE" id="PS50949">
    <property type="entry name" value="HTH_GNTR"/>
    <property type="match status" value="1"/>
</dbReference>
<dbReference type="AlphaFoldDB" id="A0A3E2UCC9"/>
<dbReference type="EMBL" id="QVER01000001">
    <property type="protein sequence ID" value="RGB93874.1"/>
    <property type="molecule type" value="Genomic_DNA"/>
</dbReference>
<dbReference type="RefSeq" id="WP_158402154.1">
    <property type="nucleotide sequence ID" value="NZ_QVER01000001.1"/>
</dbReference>
<dbReference type="GO" id="GO:0008483">
    <property type="term" value="F:transaminase activity"/>
    <property type="evidence" value="ECO:0007669"/>
    <property type="project" value="UniProtKB-KW"/>
</dbReference>
<keyword evidence="7" id="KW-0032">Aminotransferase</keyword>
<dbReference type="InterPro" id="IPR051446">
    <property type="entry name" value="HTH_trans_reg/aminotransferase"/>
</dbReference>
<dbReference type="CDD" id="cd07377">
    <property type="entry name" value="WHTH_GntR"/>
    <property type="match status" value="1"/>
</dbReference>
<dbReference type="SMART" id="SM00345">
    <property type="entry name" value="HTH_GNTR"/>
    <property type="match status" value="1"/>
</dbReference>
<accession>A0A3E2UCC9</accession>